<dbReference type="Proteomes" id="UP000567179">
    <property type="component" value="Unassembled WGS sequence"/>
</dbReference>
<dbReference type="OrthoDB" id="3232239at2759"/>
<reference evidence="1 2" key="1">
    <citation type="journal article" date="2020" name="ISME J.">
        <title>Uncovering the hidden diversity of litter-decomposition mechanisms in mushroom-forming fungi.</title>
        <authorList>
            <person name="Floudas D."/>
            <person name="Bentzer J."/>
            <person name="Ahren D."/>
            <person name="Johansson T."/>
            <person name="Persson P."/>
            <person name="Tunlid A."/>
        </authorList>
    </citation>
    <scope>NUCLEOTIDE SEQUENCE [LARGE SCALE GENOMIC DNA]</scope>
    <source>
        <strain evidence="1 2">CBS 101986</strain>
    </source>
</reference>
<gene>
    <name evidence="1" type="ORF">D9619_011069</name>
</gene>
<keyword evidence="2" id="KW-1185">Reference proteome</keyword>
<proteinExistence type="predicted"/>
<evidence type="ECO:0000313" key="1">
    <source>
        <dbReference type="EMBL" id="KAF5318758.1"/>
    </source>
</evidence>
<dbReference type="EMBL" id="JAACJJ010000030">
    <property type="protein sequence ID" value="KAF5318758.1"/>
    <property type="molecule type" value="Genomic_DNA"/>
</dbReference>
<accession>A0A8H5BAA6</accession>
<evidence type="ECO:0000313" key="2">
    <source>
        <dbReference type="Proteomes" id="UP000567179"/>
    </source>
</evidence>
<organism evidence="1 2">
    <name type="scientific">Psilocybe cf. subviscida</name>
    <dbReference type="NCBI Taxonomy" id="2480587"/>
    <lineage>
        <taxon>Eukaryota</taxon>
        <taxon>Fungi</taxon>
        <taxon>Dikarya</taxon>
        <taxon>Basidiomycota</taxon>
        <taxon>Agaricomycotina</taxon>
        <taxon>Agaricomycetes</taxon>
        <taxon>Agaricomycetidae</taxon>
        <taxon>Agaricales</taxon>
        <taxon>Agaricineae</taxon>
        <taxon>Strophariaceae</taxon>
        <taxon>Psilocybe</taxon>
    </lineage>
</organism>
<protein>
    <submittedName>
        <fullName evidence="1">Uncharacterized protein</fullName>
    </submittedName>
</protein>
<comment type="caution">
    <text evidence="1">The sequence shown here is derived from an EMBL/GenBank/DDBJ whole genome shotgun (WGS) entry which is preliminary data.</text>
</comment>
<name>A0A8H5BAA6_9AGAR</name>
<sequence>MNLSAEMTLSQSTFPPYCVHHMAPDTINNVPATSRLPPELFRPIIGALTVNADRRTLCNVALSSKFLAAESQRVLFRTTSDSFWKRDSLRRHITYLSAIVNAPMCLGPLVHAYTQKDLFMDSTRSPVTGPIENLEDVNLWQLTMAALPAMYNLKHLEFSTRNTPSESSLEVLTQCSFKLNSLIWAVRPGCHINSVVKGLLGVQEQLVHLDLSHCTRPIPAAVCPRLISIRATHRMWAALCSEDRRCIRALDVVTSAHSQPIIITEDELNEDMGHDVATYADYIRLLSYQSYIEMSSEFGDIPLRNLVLLRLLTYTTVSLLRISGFESMRVLVLHKFFRESASEGVVSSHLSFVFQRNTSLLYVDIETEHRDVFQRYYKPTPDALDQRPTVKLFKGGQANGLWWECHLDEADYALQDIQDDIQDPNESGLISNMSSLGL</sequence>
<dbReference type="AlphaFoldDB" id="A0A8H5BAA6"/>